<dbReference type="Proteomes" id="UP000435910">
    <property type="component" value="Unassembled WGS sequence"/>
</dbReference>
<protein>
    <submittedName>
        <fullName evidence="1">Uncharacterized protein</fullName>
    </submittedName>
</protein>
<dbReference type="EMBL" id="NILC01000023">
    <property type="protein sequence ID" value="TWL27457.1"/>
    <property type="molecule type" value="Genomic_DNA"/>
</dbReference>
<proteinExistence type="predicted"/>
<name>A0A8B5YBE0_BACLI</name>
<evidence type="ECO:0000313" key="1">
    <source>
        <dbReference type="EMBL" id="TWL27457.1"/>
    </source>
</evidence>
<gene>
    <name evidence="1" type="ORF">CHCC16736_2778</name>
</gene>
<dbReference type="AlphaFoldDB" id="A0A8B5YBE0"/>
<evidence type="ECO:0000313" key="2">
    <source>
        <dbReference type="Proteomes" id="UP000435910"/>
    </source>
</evidence>
<sequence>MNIAQTYICILPLCTFYLSKFTFKIMRNSLLIKGMINIEID</sequence>
<comment type="caution">
    <text evidence="1">The sequence shown here is derived from an EMBL/GenBank/DDBJ whole genome shotgun (WGS) entry which is preliminary data.</text>
</comment>
<accession>A0A8B5YBE0</accession>
<reference evidence="1 2" key="1">
    <citation type="submission" date="2019-06" db="EMBL/GenBank/DDBJ databases">
        <title>Genome sequence analysis of &gt;100 Bacillus licheniformis strains suggests intrinsic resistance to this species.</title>
        <authorList>
            <person name="Wels M."/>
            <person name="Siezen R.J."/>
            <person name="Johansen E."/>
            <person name="Stuer-Lauridsen B."/>
            <person name="Bjerre K."/>
            <person name="Nielsen B.K.K."/>
        </authorList>
    </citation>
    <scope>NUCLEOTIDE SEQUENCE [LARGE SCALE GENOMIC DNA]</scope>
    <source>
        <strain evidence="1 2">BAC-16736</strain>
    </source>
</reference>
<organism evidence="1 2">
    <name type="scientific">Bacillus licheniformis</name>
    <dbReference type="NCBI Taxonomy" id="1402"/>
    <lineage>
        <taxon>Bacteria</taxon>
        <taxon>Bacillati</taxon>
        <taxon>Bacillota</taxon>
        <taxon>Bacilli</taxon>
        <taxon>Bacillales</taxon>
        <taxon>Bacillaceae</taxon>
        <taxon>Bacillus</taxon>
    </lineage>
</organism>